<dbReference type="AlphaFoldDB" id="A0AAD6SZL5"/>
<dbReference type="SMART" id="SM00343">
    <property type="entry name" value="ZnF_C2HC"/>
    <property type="match status" value="1"/>
</dbReference>
<keyword evidence="1" id="KW-0862">Zinc</keyword>
<reference evidence="4" key="1">
    <citation type="submission" date="2023-03" db="EMBL/GenBank/DDBJ databases">
        <title>Massive genome expansion in bonnet fungi (Mycena s.s.) driven by repeated elements and novel gene families across ecological guilds.</title>
        <authorList>
            <consortium name="Lawrence Berkeley National Laboratory"/>
            <person name="Harder C.B."/>
            <person name="Miyauchi S."/>
            <person name="Viragh M."/>
            <person name="Kuo A."/>
            <person name="Thoen E."/>
            <person name="Andreopoulos B."/>
            <person name="Lu D."/>
            <person name="Skrede I."/>
            <person name="Drula E."/>
            <person name="Henrissat B."/>
            <person name="Morin E."/>
            <person name="Kohler A."/>
            <person name="Barry K."/>
            <person name="LaButti K."/>
            <person name="Morin E."/>
            <person name="Salamov A."/>
            <person name="Lipzen A."/>
            <person name="Mereny Z."/>
            <person name="Hegedus B."/>
            <person name="Baldrian P."/>
            <person name="Stursova M."/>
            <person name="Weitz H."/>
            <person name="Taylor A."/>
            <person name="Grigoriev I.V."/>
            <person name="Nagy L.G."/>
            <person name="Martin F."/>
            <person name="Kauserud H."/>
        </authorList>
    </citation>
    <scope>NUCLEOTIDE SEQUENCE</scope>
    <source>
        <strain evidence="4">CBHHK200</strain>
    </source>
</reference>
<dbReference type="Pfam" id="PF00098">
    <property type="entry name" value="zf-CCHC"/>
    <property type="match status" value="1"/>
</dbReference>
<dbReference type="GO" id="GO:0008270">
    <property type="term" value="F:zinc ion binding"/>
    <property type="evidence" value="ECO:0007669"/>
    <property type="project" value="UniProtKB-KW"/>
</dbReference>
<sequence length="348" mass="38767">MHIKRRAKTQTRQQQAGSPRNPIKRAGQKLTKAEMSEYRVAGKCFDCGSTEHIRKDCPKRNTLKPPKNMLQSSAITFDEIERRHALAKGVELGVCCASIELAEPSLEHQIMVDAIHIIHICAGLLASLLPSMNRFEDFCVMVSEAQLLDSAFDFKAWYWAGEQLLGATDTHTLIPETIIHALGTNGKLEDPEREMEDESRALVSKGEVLVYSNKISDALSKPSADSELVRVNALPKTEKVRDKVQGVLVPNPDEFCTRNAFSLAHTPAPRLHICRRSVHAKLFGLFLDGLLCIVPRVTLHSKYLSDPTEDVHIATETLLADFVREIRDEFIAGNDGDSNYGDESALLR</sequence>
<dbReference type="GO" id="GO:0003676">
    <property type="term" value="F:nucleic acid binding"/>
    <property type="evidence" value="ECO:0007669"/>
    <property type="project" value="InterPro"/>
</dbReference>
<name>A0AAD6SZL5_9AGAR</name>
<keyword evidence="1" id="KW-0863">Zinc-finger</keyword>
<evidence type="ECO:0000256" key="2">
    <source>
        <dbReference type="SAM" id="MobiDB-lite"/>
    </source>
</evidence>
<evidence type="ECO:0000313" key="4">
    <source>
        <dbReference type="EMBL" id="KAJ7035740.1"/>
    </source>
</evidence>
<gene>
    <name evidence="4" type="ORF">C8F04DRAFT_1258621</name>
</gene>
<feature type="region of interest" description="Disordered" evidence="2">
    <location>
        <begin position="1"/>
        <end position="28"/>
    </location>
</feature>
<comment type="caution">
    <text evidence="4">The sequence shown here is derived from an EMBL/GenBank/DDBJ whole genome shotgun (WGS) entry which is preliminary data.</text>
</comment>
<protein>
    <recommendedName>
        <fullName evidence="3">CCHC-type domain-containing protein</fullName>
    </recommendedName>
</protein>
<dbReference type="Proteomes" id="UP001218188">
    <property type="component" value="Unassembled WGS sequence"/>
</dbReference>
<keyword evidence="1" id="KW-0479">Metal-binding</keyword>
<proteinExistence type="predicted"/>
<dbReference type="EMBL" id="JARJCM010000048">
    <property type="protein sequence ID" value="KAJ7035740.1"/>
    <property type="molecule type" value="Genomic_DNA"/>
</dbReference>
<dbReference type="PROSITE" id="PS50158">
    <property type="entry name" value="ZF_CCHC"/>
    <property type="match status" value="1"/>
</dbReference>
<dbReference type="InterPro" id="IPR001878">
    <property type="entry name" value="Znf_CCHC"/>
</dbReference>
<keyword evidence="5" id="KW-1185">Reference proteome</keyword>
<evidence type="ECO:0000259" key="3">
    <source>
        <dbReference type="PROSITE" id="PS50158"/>
    </source>
</evidence>
<evidence type="ECO:0000313" key="5">
    <source>
        <dbReference type="Proteomes" id="UP001218188"/>
    </source>
</evidence>
<organism evidence="4 5">
    <name type="scientific">Mycena alexandri</name>
    <dbReference type="NCBI Taxonomy" id="1745969"/>
    <lineage>
        <taxon>Eukaryota</taxon>
        <taxon>Fungi</taxon>
        <taxon>Dikarya</taxon>
        <taxon>Basidiomycota</taxon>
        <taxon>Agaricomycotina</taxon>
        <taxon>Agaricomycetes</taxon>
        <taxon>Agaricomycetidae</taxon>
        <taxon>Agaricales</taxon>
        <taxon>Marasmiineae</taxon>
        <taxon>Mycenaceae</taxon>
        <taxon>Mycena</taxon>
    </lineage>
</organism>
<feature type="domain" description="CCHC-type" evidence="3">
    <location>
        <begin position="43"/>
        <end position="59"/>
    </location>
</feature>
<evidence type="ECO:0000256" key="1">
    <source>
        <dbReference type="PROSITE-ProRule" id="PRU00047"/>
    </source>
</evidence>
<accession>A0AAD6SZL5</accession>